<keyword evidence="1" id="KW-1133">Transmembrane helix</keyword>
<dbReference type="STRING" id="158441.A0A226E6L3"/>
<feature type="domain" description="ZP" evidence="2">
    <location>
        <begin position="57"/>
        <end position="327"/>
    </location>
</feature>
<organism evidence="3 4">
    <name type="scientific">Folsomia candida</name>
    <name type="common">Springtail</name>
    <dbReference type="NCBI Taxonomy" id="158441"/>
    <lineage>
        <taxon>Eukaryota</taxon>
        <taxon>Metazoa</taxon>
        <taxon>Ecdysozoa</taxon>
        <taxon>Arthropoda</taxon>
        <taxon>Hexapoda</taxon>
        <taxon>Collembola</taxon>
        <taxon>Entomobryomorpha</taxon>
        <taxon>Isotomoidea</taxon>
        <taxon>Isotomidae</taxon>
        <taxon>Proisotominae</taxon>
        <taxon>Folsomia</taxon>
    </lineage>
</organism>
<gene>
    <name evidence="3" type="ORF">Fcan01_12309</name>
</gene>
<evidence type="ECO:0000313" key="3">
    <source>
        <dbReference type="EMBL" id="OXA52704.1"/>
    </source>
</evidence>
<protein>
    <recommendedName>
        <fullName evidence="2">ZP domain-containing protein</fullName>
    </recommendedName>
</protein>
<accession>A0A226E6L3</accession>
<comment type="caution">
    <text evidence="3">The sequence shown here is derived from an EMBL/GenBank/DDBJ whole genome shotgun (WGS) entry which is preliminary data.</text>
</comment>
<evidence type="ECO:0000256" key="1">
    <source>
        <dbReference type="SAM" id="Phobius"/>
    </source>
</evidence>
<sequence length="327" mass="37141">MPDLSAKCLSAKFYRAGQRKLGIGQVPLIWVTLLAAFVTCISINHGEPPLLKELHAECTREGISVKLWFKVPFTGIAYSNGHYETSKCRYISHRDDDDGPTKGMEPSGTNFSFLIPMNECGTVYYEGAPSVKQQKRNDTRTTDKSNDNEVYIENTLLIQTDPTIQEATDLAKTLRCVWQKEIRQPLMAALPFGNIGKIIHRDAQRVKTITATRHTLQHDHQTNTSNKNVPILNLRFQKKGQVQSVPFNERRHNSRALELDDEFDTDPELDPVTTYFSNKSDLISPLALQRQQNYISSSATPVNTPPILKWTFLVVMRFMVLLQCFVI</sequence>
<dbReference type="PROSITE" id="PS51034">
    <property type="entry name" value="ZP_2"/>
    <property type="match status" value="1"/>
</dbReference>
<dbReference type="InterPro" id="IPR001507">
    <property type="entry name" value="ZP_dom"/>
</dbReference>
<dbReference type="PANTHER" id="PTHR46560:SF1">
    <property type="entry name" value="MINIATURE"/>
    <property type="match status" value="1"/>
</dbReference>
<evidence type="ECO:0000313" key="4">
    <source>
        <dbReference type="Proteomes" id="UP000198287"/>
    </source>
</evidence>
<proteinExistence type="predicted"/>
<keyword evidence="4" id="KW-1185">Reference proteome</keyword>
<dbReference type="EMBL" id="LNIX01000006">
    <property type="protein sequence ID" value="OXA52704.1"/>
    <property type="molecule type" value="Genomic_DNA"/>
</dbReference>
<dbReference type="Proteomes" id="UP000198287">
    <property type="component" value="Unassembled WGS sequence"/>
</dbReference>
<dbReference type="OrthoDB" id="8251574at2759"/>
<reference evidence="3 4" key="1">
    <citation type="submission" date="2015-12" db="EMBL/GenBank/DDBJ databases">
        <title>The genome of Folsomia candida.</title>
        <authorList>
            <person name="Faddeeva A."/>
            <person name="Derks M.F."/>
            <person name="Anvar Y."/>
            <person name="Smit S."/>
            <person name="Van Straalen N."/>
            <person name="Roelofs D."/>
        </authorList>
    </citation>
    <scope>NUCLEOTIDE SEQUENCE [LARGE SCALE GENOMIC DNA]</scope>
    <source>
        <strain evidence="3 4">VU population</strain>
        <tissue evidence="3">Whole body</tissue>
    </source>
</reference>
<name>A0A226E6L3_FOLCA</name>
<keyword evidence="1" id="KW-0812">Transmembrane</keyword>
<dbReference type="PANTHER" id="PTHR46560">
    <property type="entry name" value="CYPHER, ISOFORM B"/>
    <property type="match status" value="1"/>
</dbReference>
<dbReference type="AlphaFoldDB" id="A0A226E6L3"/>
<evidence type="ECO:0000259" key="2">
    <source>
        <dbReference type="PROSITE" id="PS51034"/>
    </source>
</evidence>
<keyword evidence="1" id="KW-0472">Membrane</keyword>
<feature type="transmembrane region" description="Helical" evidence="1">
    <location>
        <begin position="21"/>
        <end position="44"/>
    </location>
</feature>